<dbReference type="GO" id="GO:0061503">
    <property type="term" value="F:tRNA threonylcarbamoyladenosine dehydratase"/>
    <property type="evidence" value="ECO:0007669"/>
    <property type="project" value="TreeGrafter"/>
</dbReference>
<dbReference type="EMBL" id="JAEHOC010000079">
    <property type="protein sequence ID" value="KAG2423473.1"/>
    <property type="molecule type" value="Genomic_DNA"/>
</dbReference>
<evidence type="ECO:0000313" key="3">
    <source>
        <dbReference type="EMBL" id="KAG2423473.1"/>
    </source>
</evidence>
<name>A0A835SA25_CHLIN</name>
<dbReference type="PANTHER" id="PTHR43267:SF1">
    <property type="entry name" value="TRNA THREONYLCARBAMOYLADENOSINE DEHYDRATASE"/>
    <property type="match status" value="1"/>
</dbReference>
<keyword evidence="4" id="KW-1185">Reference proteome</keyword>
<dbReference type="GO" id="GO:0008641">
    <property type="term" value="F:ubiquitin-like modifier activating enzyme activity"/>
    <property type="evidence" value="ECO:0007669"/>
    <property type="project" value="InterPro"/>
</dbReference>
<dbReference type="CDD" id="cd00755">
    <property type="entry name" value="YgdL_like"/>
    <property type="match status" value="1"/>
</dbReference>
<feature type="region of interest" description="Disordered" evidence="1">
    <location>
        <begin position="362"/>
        <end position="472"/>
    </location>
</feature>
<proteinExistence type="predicted"/>
<accession>A0A835SA25</accession>
<evidence type="ECO:0000259" key="2">
    <source>
        <dbReference type="Pfam" id="PF00899"/>
    </source>
</evidence>
<dbReference type="InterPro" id="IPR000594">
    <property type="entry name" value="ThiF_NAD_FAD-bd"/>
</dbReference>
<dbReference type="InterPro" id="IPR035985">
    <property type="entry name" value="Ubiquitin-activating_enz"/>
</dbReference>
<reference evidence="3" key="1">
    <citation type="journal article" date="2020" name="bioRxiv">
        <title>Comparative genomics of Chlamydomonas.</title>
        <authorList>
            <person name="Craig R.J."/>
            <person name="Hasan A.R."/>
            <person name="Ness R.W."/>
            <person name="Keightley P.D."/>
        </authorList>
    </citation>
    <scope>NUCLEOTIDE SEQUENCE</scope>
    <source>
        <strain evidence="3">SAG 7.73</strain>
    </source>
</reference>
<feature type="compositionally biased region" description="Low complexity" evidence="1">
    <location>
        <begin position="429"/>
        <end position="446"/>
    </location>
</feature>
<dbReference type="Gene3D" id="3.40.50.720">
    <property type="entry name" value="NAD(P)-binding Rossmann-like Domain"/>
    <property type="match status" value="1"/>
</dbReference>
<gene>
    <name evidence="3" type="ORF">HXX76_015343</name>
</gene>
<feature type="compositionally biased region" description="Low complexity" evidence="1">
    <location>
        <begin position="180"/>
        <end position="190"/>
    </location>
</feature>
<dbReference type="OrthoDB" id="10265862at2759"/>
<dbReference type="InterPro" id="IPR045886">
    <property type="entry name" value="ThiF/MoeB/HesA"/>
</dbReference>
<dbReference type="GO" id="GO:0061504">
    <property type="term" value="P:cyclic threonylcarbamoyladenosine biosynthetic process"/>
    <property type="evidence" value="ECO:0007669"/>
    <property type="project" value="TreeGrafter"/>
</dbReference>
<feature type="domain" description="THIF-type NAD/FAD binding fold" evidence="2">
    <location>
        <begin position="62"/>
        <end position="163"/>
    </location>
</feature>
<dbReference type="AlphaFoldDB" id="A0A835SA25"/>
<dbReference type="SUPFAM" id="SSF69572">
    <property type="entry name" value="Activating enzymes of the ubiquitin-like proteins"/>
    <property type="match status" value="1"/>
</dbReference>
<evidence type="ECO:0000313" key="4">
    <source>
        <dbReference type="Proteomes" id="UP000650467"/>
    </source>
</evidence>
<dbReference type="PANTHER" id="PTHR43267">
    <property type="entry name" value="TRNA THREONYLCARBAMOYLADENOSINE DEHYDRATASE"/>
    <property type="match status" value="1"/>
</dbReference>
<dbReference type="Proteomes" id="UP000650467">
    <property type="component" value="Unassembled WGS sequence"/>
</dbReference>
<protein>
    <recommendedName>
        <fullName evidence="2">THIF-type NAD/FAD binding fold domain-containing protein</fullName>
    </recommendedName>
</protein>
<dbReference type="Pfam" id="PF00899">
    <property type="entry name" value="ThiF"/>
    <property type="match status" value="1"/>
</dbReference>
<comment type="caution">
    <text evidence="3">The sequence shown here is derived from an EMBL/GenBank/DDBJ whole genome shotgun (WGS) entry which is preliminary data.</text>
</comment>
<sequence length="472" mass="48948">MAAEAAAGIGPSADSAAAEAGGAVALNTAALGTECELGVSREPAEGPAAAPAAEAWLQRTRLLLGPEGLDRLAAARVLVVGLGGVGSYVAEFLVRAGVGHLAIVDGDVVDVTNKNRQLPALDSTVGQPKADVVSRRLLDINPHLNLVVRQEFLEPEASLPLLDEVAAQLEDQWRRQHLSQQQPQQPGPDQAGTASASPHSHGASDSPAGGGDATCPPPAIDWVVDCIDSIAPKLALVAAAHRSGAHVISSMGAGGRMDPLSVHVADISETYGDSFAAHVRRGLRKTYGIRDGVAVVFSTEPCRRASLALSPGALKGYKKSYYGTISFLPAIFGLQIAAHILNVLVDGPMLQTERIQRAKLRAVRDAGTPGASKQQRKPKGAAGTSGAAARRREKRQQQQLAGERDSRSSRGSADMDAEPATGKSLGQERAAASQQAVPPQQARQSPLPLPALPPSSWLDAVRAGDGNEGFGI</sequence>
<feature type="region of interest" description="Disordered" evidence="1">
    <location>
        <begin position="174"/>
        <end position="214"/>
    </location>
</feature>
<organism evidence="3 4">
    <name type="scientific">Chlamydomonas incerta</name>
    <dbReference type="NCBI Taxonomy" id="51695"/>
    <lineage>
        <taxon>Eukaryota</taxon>
        <taxon>Viridiplantae</taxon>
        <taxon>Chlorophyta</taxon>
        <taxon>core chlorophytes</taxon>
        <taxon>Chlorophyceae</taxon>
        <taxon>CS clade</taxon>
        <taxon>Chlamydomonadales</taxon>
        <taxon>Chlamydomonadaceae</taxon>
        <taxon>Chlamydomonas</taxon>
    </lineage>
</organism>
<evidence type="ECO:0000256" key="1">
    <source>
        <dbReference type="SAM" id="MobiDB-lite"/>
    </source>
</evidence>